<accession>A0A1I1NFG7</accession>
<gene>
    <name evidence="1" type="ORF">SAMN05421773_107217</name>
</gene>
<dbReference type="Proteomes" id="UP000199207">
    <property type="component" value="Unassembled WGS sequence"/>
</dbReference>
<evidence type="ECO:0000313" key="1">
    <source>
        <dbReference type="EMBL" id="SFC92470.1"/>
    </source>
</evidence>
<reference evidence="1 2" key="1">
    <citation type="submission" date="2016-10" db="EMBL/GenBank/DDBJ databases">
        <authorList>
            <person name="de Groot N.N."/>
        </authorList>
    </citation>
    <scope>NUCLEOTIDE SEQUENCE [LARGE SCALE GENOMIC DNA]</scope>
    <source>
        <strain evidence="1 2">CGMCC 4.5739</strain>
    </source>
</reference>
<proteinExistence type="predicted"/>
<evidence type="ECO:0000313" key="2">
    <source>
        <dbReference type="Proteomes" id="UP000199207"/>
    </source>
</evidence>
<dbReference type="RefSeq" id="WP_093839317.1">
    <property type="nucleotide sequence ID" value="NZ_FOLM01000007.1"/>
</dbReference>
<keyword evidence="2" id="KW-1185">Reference proteome</keyword>
<organism evidence="1 2">
    <name type="scientific">Streptomyces aidingensis</name>
    <dbReference type="NCBI Taxonomy" id="910347"/>
    <lineage>
        <taxon>Bacteria</taxon>
        <taxon>Bacillati</taxon>
        <taxon>Actinomycetota</taxon>
        <taxon>Actinomycetes</taxon>
        <taxon>Kitasatosporales</taxon>
        <taxon>Streptomycetaceae</taxon>
        <taxon>Streptomyces</taxon>
    </lineage>
</organism>
<sequence length="88" mass="9556">MTTVSGQARYTCFSLLGDISSAEGTVTVSGEVSCQLSVDLFTPATIIYRWNTGRTPTVTYRSHTVVQAVDGTSIVRTQPAYTTTSWAW</sequence>
<protein>
    <submittedName>
        <fullName evidence="1">Uncharacterized protein</fullName>
    </submittedName>
</protein>
<name>A0A1I1NFG7_9ACTN</name>
<dbReference type="AlphaFoldDB" id="A0A1I1NFG7"/>
<dbReference type="EMBL" id="FOLM01000007">
    <property type="protein sequence ID" value="SFC92470.1"/>
    <property type="molecule type" value="Genomic_DNA"/>
</dbReference>